<comment type="caution">
    <text evidence="1">The sequence shown here is derived from an EMBL/GenBank/DDBJ whole genome shotgun (WGS) entry which is preliminary data.</text>
</comment>
<dbReference type="InterPro" id="IPR036689">
    <property type="entry name" value="ESAT-6-like_sf"/>
</dbReference>
<evidence type="ECO:0000313" key="1">
    <source>
        <dbReference type="EMBL" id="ORW08189.1"/>
    </source>
</evidence>
<evidence type="ECO:0008006" key="3">
    <source>
        <dbReference type="Google" id="ProtNLM"/>
    </source>
</evidence>
<dbReference type="Proteomes" id="UP000193487">
    <property type="component" value="Unassembled WGS sequence"/>
</dbReference>
<keyword evidence="2" id="KW-1185">Reference proteome</keyword>
<accession>A0A1X1YAU7</accession>
<evidence type="ECO:0000313" key="2">
    <source>
        <dbReference type="Proteomes" id="UP000193487"/>
    </source>
</evidence>
<dbReference type="AlphaFoldDB" id="A0A1X1YAU7"/>
<dbReference type="EMBL" id="LQPE01000035">
    <property type="protein sequence ID" value="ORW08189.1"/>
    <property type="molecule type" value="Genomic_DNA"/>
</dbReference>
<proteinExistence type="predicted"/>
<name>A0A1X1YAU7_9MYCO</name>
<sequence>MLSPLHTDTAAQQAVATEIGDIATAQKTTINAFLDEVQAMQAHLQGSTGAATQAKAMHLNDAGLALMNEFSNIAERVGVASGGYVNTDESGASGVGASAGQAF</sequence>
<protein>
    <recommendedName>
        <fullName evidence="3">Type VII secretion protein EsxB</fullName>
    </recommendedName>
</protein>
<dbReference type="SUPFAM" id="SSF140453">
    <property type="entry name" value="EsxAB dimer-like"/>
    <property type="match status" value="1"/>
</dbReference>
<reference evidence="1 2" key="1">
    <citation type="submission" date="2016-01" db="EMBL/GenBank/DDBJ databases">
        <title>The new phylogeny of the genus Mycobacterium.</title>
        <authorList>
            <person name="Tarcisio F."/>
            <person name="Conor M."/>
            <person name="Antonella G."/>
            <person name="Elisabetta G."/>
            <person name="Giulia F.S."/>
            <person name="Sara T."/>
            <person name="Anna F."/>
            <person name="Clotilde B."/>
            <person name="Roberto B."/>
            <person name="Veronica D.S."/>
            <person name="Fabio R."/>
            <person name="Monica P."/>
            <person name="Olivier J."/>
            <person name="Enrico T."/>
            <person name="Nicola S."/>
        </authorList>
    </citation>
    <scope>NUCLEOTIDE SEQUENCE [LARGE SCALE GENOMIC DNA]</scope>
    <source>
        <strain evidence="1 2">DSM 45166</strain>
    </source>
</reference>
<dbReference type="RefSeq" id="WP_048893284.1">
    <property type="nucleotide sequence ID" value="NZ_LLXQ01000069.1"/>
</dbReference>
<dbReference type="Gene3D" id="1.10.287.1060">
    <property type="entry name" value="ESAT-6-like"/>
    <property type="match status" value="1"/>
</dbReference>
<dbReference type="OrthoDB" id="4748476at2"/>
<organism evidence="1 2">
    <name type="scientific">Mycobacterium kyorinense</name>
    <dbReference type="NCBI Taxonomy" id="487514"/>
    <lineage>
        <taxon>Bacteria</taxon>
        <taxon>Bacillati</taxon>
        <taxon>Actinomycetota</taxon>
        <taxon>Actinomycetes</taxon>
        <taxon>Mycobacteriales</taxon>
        <taxon>Mycobacteriaceae</taxon>
        <taxon>Mycobacterium</taxon>
    </lineage>
</organism>
<gene>
    <name evidence="1" type="ORF">AWC14_01410</name>
</gene>